<evidence type="ECO:0000256" key="1">
    <source>
        <dbReference type="SAM" id="Coils"/>
    </source>
</evidence>
<feature type="signal peptide" evidence="2">
    <location>
        <begin position="1"/>
        <end position="22"/>
    </location>
</feature>
<dbReference type="Pfam" id="PF07587">
    <property type="entry name" value="PSD1"/>
    <property type="match status" value="1"/>
</dbReference>
<keyword evidence="2" id="KW-0732">Signal</keyword>
<feature type="chain" id="PRO_5030642019" description="DUF1549 domain-containing protein" evidence="2">
    <location>
        <begin position="23"/>
        <end position="761"/>
    </location>
</feature>
<organism evidence="5 6">
    <name type="scientific">Prosthecobacter vanneervenii</name>
    <dbReference type="NCBI Taxonomy" id="48466"/>
    <lineage>
        <taxon>Bacteria</taxon>
        <taxon>Pseudomonadati</taxon>
        <taxon>Verrucomicrobiota</taxon>
        <taxon>Verrucomicrobiia</taxon>
        <taxon>Verrucomicrobiales</taxon>
        <taxon>Verrucomicrobiaceae</taxon>
        <taxon>Prosthecobacter</taxon>
    </lineage>
</organism>
<evidence type="ECO:0008006" key="7">
    <source>
        <dbReference type="Google" id="ProtNLM"/>
    </source>
</evidence>
<comment type="caution">
    <text evidence="5">The sequence shown here is derived from an EMBL/GenBank/DDBJ whole genome shotgun (WGS) entry which is preliminary data.</text>
</comment>
<keyword evidence="1" id="KW-0175">Coiled coil</keyword>
<feature type="domain" description="DUF1549" evidence="3">
    <location>
        <begin position="32"/>
        <end position="214"/>
    </location>
</feature>
<reference evidence="5 6" key="1">
    <citation type="submission" date="2020-08" db="EMBL/GenBank/DDBJ databases">
        <title>Genomic Encyclopedia of Type Strains, Phase IV (KMG-IV): sequencing the most valuable type-strain genomes for metagenomic binning, comparative biology and taxonomic classification.</title>
        <authorList>
            <person name="Goeker M."/>
        </authorList>
    </citation>
    <scope>NUCLEOTIDE SEQUENCE [LARGE SCALE GENOMIC DNA]</scope>
    <source>
        <strain evidence="5 6">DSM 12252</strain>
    </source>
</reference>
<evidence type="ECO:0000313" key="6">
    <source>
        <dbReference type="Proteomes" id="UP000590740"/>
    </source>
</evidence>
<dbReference type="PANTHER" id="PTHR35889">
    <property type="entry name" value="CYCLOINULO-OLIGOSACCHARIDE FRUCTANOTRANSFERASE-RELATED"/>
    <property type="match status" value="1"/>
</dbReference>
<dbReference type="Pfam" id="PF07583">
    <property type="entry name" value="PSCyt2"/>
    <property type="match status" value="1"/>
</dbReference>
<name>A0A7W7YBM3_9BACT</name>
<dbReference type="InterPro" id="IPR022655">
    <property type="entry name" value="DUF1553"/>
</dbReference>
<dbReference type="AlphaFoldDB" id="A0A7W7YBM3"/>
<dbReference type="PANTHER" id="PTHR35889:SF3">
    <property type="entry name" value="F-BOX DOMAIN-CONTAINING PROTEIN"/>
    <property type="match status" value="1"/>
</dbReference>
<proteinExistence type="predicted"/>
<dbReference type="Proteomes" id="UP000590740">
    <property type="component" value="Unassembled WGS sequence"/>
</dbReference>
<evidence type="ECO:0000259" key="3">
    <source>
        <dbReference type="Pfam" id="PF07583"/>
    </source>
</evidence>
<evidence type="ECO:0000256" key="2">
    <source>
        <dbReference type="SAM" id="SignalP"/>
    </source>
</evidence>
<evidence type="ECO:0000259" key="4">
    <source>
        <dbReference type="Pfam" id="PF07587"/>
    </source>
</evidence>
<dbReference type="InterPro" id="IPR011444">
    <property type="entry name" value="DUF1549"/>
</dbReference>
<feature type="coiled-coil region" evidence="1">
    <location>
        <begin position="493"/>
        <end position="539"/>
    </location>
</feature>
<evidence type="ECO:0000313" key="5">
    <source>
        <dbReference type="EMBL" id="MBB5033193.1"/>
    </source>
</evidence>
<feature type="domain" description="DUF1553" evidence="4">
    <location>
        <begin position="332"/>
        <end position="485"/>
    </location>
</feature>
<gene>
    <name evidence="5" type="ORF">HNQ65_002776</name>
</gene>
<accession>A0A7W7YBM3</accession>
<dbReference type="EMBL" id="JACHIG010000005">
    <property type="protein sequence ID" value="MBB5033193.1"/>
    <property type="molecule type" value="Genomic_DNA"/>
</dbReference>
<dbReference type="RefSeq" id="WP_184340106.1">
    <property type="nucleotide sequence ID" value="NZ_JACHIG010000005.1"/>
</dbReference>
<keyword evidence="6" id="KW-1185">Reference proteome</keyword>
<sequence>MKLNPLCALLASLATSALMAQAAPDLQATAAKIDELVNAKLAKEKIQPNKPASDEVFVRRVYLDVVGRIPTLHETTEFLKSSDTDKRAKLIEKLLASDGYVQNFYNYWADILRMKSQMVGGGQSLPAFYGYSRWLKDSLRENKPYDQMVREVVTADGKSYENGAIGFYIRDYNMPLDNMAVTTQIFLGTSMVCAQCHNHPFDKWTQMDYYQMASHTYGMTSTNGLTNPLLAQAIYGGGAAKNKSNRYGGAVSKFPLPKGIERKDVGRAMTEILRPLRYNTVLDQTDKKPLFLPHDYQYTDAKPKQKVSPVIPASFSKDGSIVKDGVKPVDSYAAWMTSKDNPRFTTVIANRLWKKLMGQGIIEPVDEITDSTVPSNPALMSFLEDTMKAANYDMKVVLRAILNSQAYQREAYTKDVELGEIYHFPGPLLRRMSAEQIWDSMVALYKPNADQPSIATKVEAEVALRRVEWLDRALESMTPQQLQECTIKVAQKQKELAAEVRAAQESMEAATKAKDEAAIRKARDLIKNQRKHIDEAVDAVVYDAGFKRFAELAREGKLAEFTKDEDFAKEVAAVLKLKKEGEDLSMDEALAILAKQRRAKLTELAKARYAADAQRFAVDDKSEKASLTAWENFRDTYMLRAADLRSPAPNGHFLREFGQSDRELVENANDDASVGQALMLLNGKVFGNLMNRYTVIARAMDRAKAEGPEAVIDTVYLSLLSRKATPEEHALLKPIADNADATDRGDVLWTVLNTRQFFFIQ</sequence>
<protein>
    <recommendedName>
        <fullName evidence="7">DUF1549 domain-containing protein</fullName>
    </recommendedName>
</protein>